<evidence type="ECO:0000313" key="4">
    <source>
        <dbReference type="EMBL" id="QJW90132.1"/>
    </source>
</evidence>
<keyword evidence="1" id="KW-1133">Transmembrane helix</keyword>
<keyword evidence="5" id="KW-1185">Reference proteome</keyword>
<dbReference type="RefSeq" id="WP_171739977.1">
    <property type="nucleotide sequence ID" value="NZ_CP053435.1"/>
</dbReference>
<dbReference type="AlphaFoldDB" id="A0A6M5YB73"/>
<dbReference type="Pfam" id="PF25221">
    <property type="entry name" value="5TMH_Lnb"/>
    <property type="match status" value="1"/>
</dbReference>
<feature type="transmembrane region" description="Helical" evidence="1">
    <location>
        <begin position="356"/>
        <end position="374"/>
    </location>
</feature>
<feature type="transmembrane region" description="Helical" evidence="1">
    <location>
        <begin position="270"/>
        <end position="288"/>
    </location>
</feature>
<gene>
    <name evidence="4" type="ORF">HNV11_12465</name>
</gene>
<feature type="transmembrane region" description="Helical" evidence="1">
    <location>
        <begin position="300"/>
        <end position="319"/>
    </location>
</feature>
<proteinExistence type="predicted"/>
<feature type="domain" description="Lnb N-terminal periplasmic" evidence="2">
    <location>
        <begin position="35"/>
        <end position="164"/>
    </location>
</feature>
<keyword evidence="1" id="KW-0812">Transmembrane</keyword>
<name>A0A6M5YB73_9BACT</name>
<reference evidence="4 5" key="1">
    <citation type="submission" date="2020-05" db="EMBL/GenBank/DDBJ databases">
        <title>Genome sequencing of Spirosoma sp. TS118.</title>
        <authorList>
            <person name="Lee J.-H."/>
            <person name="Jeong S."/>
            <person name="Zhao L."/>
            <person name="Jung J.-H."/>
            <person name="Kim M.-K."/>
            <person name="Lim S."/>
        </authorList>
    </citation>
    <scope>NUCLEOTIDE SEQUENCE [LARGE SCALE GENOMIC DNA]</scope>
    <source>
        <strain evidence="4 5">TS118</strain>
    </source>
</reference>
<protein>
    <submittedName>
        <fullName evidence="4">DUF4105 domain-containing protein</fullName>
    </submittedName>
</protein>
<dbReference type="Pfam" id="PF13387">
    <property type="entry name" value="Lnb_N"/>
    <property type="match status" value="1"/>
</dbReference>
<keyword evidence="1" id="KW-0472">Membrane</keyword>
<dbReference type="EMBL" id="CP053435">
    <property type="protein sequence ID" value="QJW90132.1"/>
    <property type="molecule type" value="Genomic_DNA"/>
</dbReference>
<dbReference type="InterPro" id="IPR057436">
    <property type="entry name" value="5TMH_Lnb"/>
</dbReference>
<dbReference type="KEGG" id="stae:HNV11_12465"/>
<evidence type="ECO:0000259" key="2">
    <source>
        <dbReference type="Pfam" id="PF13387"/>
    </source>
</evidence>
<sequence length="408" mass="46481">MTKSASWLARIALVLALTVFGLRPGASIAQTLSPAARISLLTVGPGEDLYSVFGHTAIRINDPAQNMDLTFGWGGFRYEDNFYVKFLRGTLPYYIDAYEMYPFLYAYQVENRTVREQVLNLTPAQKEQLFAVIQTNMRPENRTYQYKFFYDNCATRPRDKIAEACGDSLTIPTRLKMTGKSYRDWMNLYLDKSAKPWAKLGMNLAIGQPADEQTDGWHAMYLPDQVHDQLARATLKQTNGQVVPLVASDQTLYNAQQTFRQQLPFVFDPHVVFALLAIVVTVFTIRRYQIGRVDRWLDRLLFAVVGFLGWFLFLLWVATDHGVTAWNPTLLYLMPLHLPLIYWATGRNTTARRRTVYFGSAAVLILLGMFLSKVPGGVDVLFPLTLLVRCIVNLQPVRRGQQMPARVA</sequence>
<organism evidence="4 5">
    <name type="scientific">Spirosoma taeanense</name>
    <dbReference type="NCBI Taxonomy" id="2735870"/>
    <lineage>
        <taxon>Bacteria</taxon>
        <taxon>Pseudomonadati</taxon>
        <taxon>Bacteroidota</taxon>
        <taxon>Cytophagia</taxon>
        <taxon>Cytophagales</taxon>
        <taxon>Cytophagaceae</taxon>
        <taxon>Spirosoma</taxon>
    </lineage>
</organism>
<dbReference type="Proteomes" id="UP000502756">
    <property type="component" value="Chromosome"/>
</dbReference>
<evidence type="ECO:0000313" key="5">
    <source>
        <dbReference type="Proteomes" id="UP000502756"/>
    </source>
</evidence>
<feature type="domain" description="Lnb-like transmembrane" evidence="3">
    <location>
        <begin position="266"/>
        <end position="394"/>
    </location>
</feature>
<evidence type="ECO:0000259" key="3">
    <source>
        <dbReference type="Pfam" id="PF25221"/>
    </source>
</evidence>
<evidence type="ECO:0000256" key="1">
    <source>
        <dbReference type="SAM" id="Phobius"/>
    </source>
</evidence>
<accession>A0A6M5YB73</accession>
<dbReference type="InterPro" id="IPR025178">
    <property type="entry name" value="Lnb_N"/>
</dbReference>
<feature type="transmembrane region" description="Helical" evidence="1">
    <location>
        <begin position="325"/>
        <end position="344"/>
    </location>
</feature>